<dbReference type="AlphaFoldDB" id="B0DUH1"/>
<name>B0DUH1_LACBS</name>
<proteinExistence type="inferred from homology"/>
<gene>
    <name evidence="4" type="ORF">LACBIDRAFT_295545</name>
</gene>
<dbReference type="RefSeq" id="XP_001887553.1">
    <property type="nucleotide sequence ID" value="XM_001887518.1"/>
</dbReference>
<evidence type="ECO:0000313" key="5">
    <source>
        <dbReference type="Proteomes" id="UP000001194"/>
    </source>
</evidence>
<feature type="compositionally biased region" description="Polar residues" evidence="2">
    <location>
        <begin position="8"/>
        <end position="21"/>
    </location>
</feature>
<evidence type="ECO:0000259" key="3">
    <source>
        <dbReference type="Pfam" id="PF05532"/>
    </source>
</evidence>
<protein>
    <submittedName>
        <fullName evidence="4">Predicted protein</fullName>
    </submittedName>
</protein>
<dbReference type="GeneID" id="6083259"/>
<dbReference type="InterPro" id="IPR036629">
    <property type="entry name" value="YjbJ_sf"/>
</dbReference>
<dbReference type="OrthoDB" id="9999611at2759"/>
<evidence type="ECO:0000256" key="1">
    <source>
        <dbReference type="ARBA" id="ARBA00009129"/>
    </source>
</evidence>
<dbReference type="InterPro" id="IPR008462">
    <property type="entry name" value="CsbD"/>
</dbReference>
<dbReference type="Proteomes" id="UP000001194">
    <property type="component" value="Unassembled WGS sequence"/>
</dbReference>
<dbReference type="Pfam" id="PF05532">
    <property type="entry name" value="CsbD"/>
    <property type="match status" value="1"/>
</dbReference>
<dbReference type="PANTHER" id="PTHR40460">
    <property type="entry name" value="CHROMOSOME 1, WHOLE GENOME SHOTGUN SEQUENCE"/>
    <property type="match status" value="1"/>
</dbReference>
<organism evidence="5">
    <name type="scientific">Laccaria bicolor (strain S238N-H82 / ATCC MYA-4686)</name>
    <name type="common">Bicoloured deceiver</name>
    <name type="synonym">Laccaria laccata var. bicolor</name>
    <dbReference type="NCBI Taxonomy" id="486041"/>
    <lineage>
        <taxon>Eukaryota</taxon>
        <taxon>Fungi</taxon>
        <taxon>Dikarya</taxon>
        <taxon>Basidiomycota</taxon>
        <taxon>Agaricomycotina</taxon>
        <taxon>Agaricomycetes</taxon>
        <taxon>Agaricomycetidae</taxon>
        <taxon>Agaricales</taxon>
        <taxon>Agaricineae</taxon>
        <taxon>Hydnangiaceae</taxon>
        <taxon>Laccaria</taxon>
    </lineage>
</organism>
<dbReference type="KEGG" id="lbc:LACBIDRAFT_295545"/>
<evidence type="ECO:0000256" key="2">
    <source>
        <dbReference type="SAM" id="MobiDB-lite"/>
    </source>
</evidence>
<feature type="region of interest" description="Disordered" evidence="2">
    <location>
        <begin position="75"/>
        <end position="99"/>
    </location>
</feature>
<dbReference type="STRING" id="486041.B0DUH1"/>
<dbReference type="InParanoid" id="B0DUH1"/>
<reference evidence="4 5" key="1">
    <citation type="journal article" date="2008" name="Nature">
        <title>The genome of Laccaria bicolor provides insights into mycorrhizal symbiosis.</title>
        <authorList>
            <person name="Martin F."/>
            <person name="Aerts A."/>
            <person name="Ahren D."/>
            <person name="Brun A."/>
            <person name="Danchin E.G.J."/>
            <person name="Duchaussoy F."/>
            <person name="Gibon J."/>
            <person name="Kohler A."/>
            <person name="Lindquist E."/>
            <person name="Pereda V."/>
            <person name="Salamov A."/>
            <person name="Shapiro H.J."/>
            <person name="Wuyts J."/>
            <person name="Blaudez D."/>
            <person name="Buee M."/>
            <person name="Brokstein P."/>
            <person name="Canbaeck B."/>
            <person name="Cohen D."/>
            <person name="Courty P.E."/>
            <person name="Coutinho P.M."/>
            <person name="Delaruelle C."/>
            <person name="Detter J.C."/>
            <person name="Deveau A."/>
            <person name="DiFazio S."/>
            <person name="Duplessis S."/>
            <person name="Fraissinet-Tachet L."/>
            <person name="Lucic E."/>
            <person name="Frey-Klett P."/>
            <person name="Fourrey C."/>
            <person name="Feussner I."/>
            <person name="Gay G."/>
            <person name="Grimwood J."/>
            <person name="Hoegger P.J."/>
            <person name="Jain P."/>
            <person name="Kilaru S."/>
            <person name="Labbe J."/>
            <person name="Lin Y.C."/>
            <person name="Legue V."/>
            <person name="Le Tacon F."/>
            <person name="Marmeisse R."/>
            <person name="Melayah D."/>
            <person name="Montanini B."/>
            <person name="Muratet M."/>
            <person name="Nehls U."/>
            <person name="Niculita-Hirzel H."/>
            <person name="Oudot-Le Secq M.P."/>
            <person name="Peter M."/>
            <person name="Quesneville H."/>
            <person name="Rajashekar B."/>
            <person name="Reich M."/>
            <person name="Rouhier N."/>
            <person name="Schmutz J."/>
            <person name="Yin T."/>
            <person name="Chalot M."/>
            <person name="Henrissat B."/>
            <person name="Kuees U."/>
            <person name="Lucas S."/>
            <person name="Van de Peer Y."/>
            <person name="Podila G.K."/>
            <person name="Polle A."/>
            <person name="Pukkila P.J."/>
            <person name="Richardson P.M."/>
            <person name="Rouze P."/>
            <person name="Sanders I.R."/>
            <person name="Stajich J.E."/>
            <person name="Tunlid A."/>
            <person name="Tuskan G."/>
            <person name="Grigoriev I.V."/>
        </authorList>
    </citation>
    <scope>NUCLEOTIDE SEQUENCE [LARGE SCALE GENOMIC DNA]</scope>
    <source>
        <strain evidence="5">S238N-H82 / ATCC MYA-4686</strain>
    </source>
</reference>
<accession>B0DUH1</accession>
<evidence type="ECO:0000313" key="4">
    <source>
        <dbReference type="EMBL" id="EDR01740.1"/>
    </source>
</evidence>
<feature type="compositionally biased region" description="Basic and acidic residues" evidence="2">
    <location>
        <begin position="89"/>
        <end position="99"/>
    </location>
</feature>
<dbReference type="PANTHER" id="PTHR40460:SF1">
    <property type="entry name" value="CSBD-LIKE DOMAIN-CONTAINING PROTEIN"/>
    <property type="match status" value="1"/>
</dbReference>
<dbReference type="HOGENOM" id="CLU_167733_0_0_1"/>
<keyword evidence="5" id="KW-1185">Reference proteome</keyword>
<feature type="compositionally biased region" description="Polar residues" evidence="2">
    <location>
        <begin position="77"/>
        <end position="88"/>
    </location>
</feature>
<dbReference type="EMBL" id="DS547136">
    <property type="protein sequence ID" value="EDR01740.1"/>
    <property type="molecule type" value="Genomic_DNA"/>
</dbReference>
<sequence>MTGEPNKLNAQANSAKGTAEQTIGDLTGSTSWKSSGKEDQAKGQAEYKGAQAKGYGEGTLDRLAGAKDSIVGAITGDKTQQTSGNVQNEKGKAQQELNK</sequence>
<dbReference type="SUPFAM" id="SSF69047">
    <property type="entry name" value="Hypothetical protein YjbJ"/>
    <property type="match status" value="2"/>
</dbReference>
<feature type="domain" description="CsbD-like" evidence="3">
    <location>
        <begin position="6"/>
        <end position="55"/>
    </location>
</feature>
<comment type="similarity">
    <text evidence="1">Belongs to the UPF0337 (CsbD) family.</text>
</comment>
<feature type="region of interest" description="Disordered" evidence="2">
    <location>
        <begin position="1"/>
        <end position="56"/>
    </location>
</feature>